<reference evidence="2" key="2">
    <citation type="journal article" date="2021" name="Genome Biol. Evol.">
        <title>Developing a high-quality reference genome for a parasitic bivalve with doubly uniparental inheritance (Bivalvia: Unionida).</title>
        <authorList>
            <person name="Smith C.H."/>
        </authorList>
    </citation>
    <scope>NUCLEOTIDE SEQUENCE</scope>
    <source>
        <strain evidence="2">CHS0354</strain>
        <tissue evidence="2">Mantle</tissue>
    </source>
</reference>
<sequence>MYHPAILMDLVPMSVVGDGNCLYGAVSRALTGEYSKLLTEAIEDGSYSEMAHIYALSASISKPIRSYYPPQLRAEFASEPFNRKVVKRAVNKSAPAAACIMWTRMSVPERTNEPNHFVPLSFLKAVTI</sequence>
<evidence type="ECO:0000259" key="1">
    <source>
        <dbReference type="PROSITE" id="PS50802"/>
    </source>
</evidence>
<protein>
    <recommendedName>
        <fullName evidence="1">OTU domain-containing protein</fullName>
    </recommendedName>
</protein>
<dbReference type="Proteomes" id="UP001195483">
    <property type="component" value="Unassembled WGS sequence"/>
</dbReference>
<keyword evidence="3" id="KW-1185">Reference proteome</keyword>
<dbReference type="AlphaFoldDB" id="A0AAE0VYH8"/>
<accession>A0AAE0VYH8</accession>
<dbReference type="PROSITE" id="PS50802">
    <property type="entry name" value="OTU"/>
    <property type="match status" value="1"/>
</dbReference>
<dbReference type="InterPro" id="IPR003323">
    <property type="entry name" value="OTU_dom"/>
</dbReference>
<dbReference type="EMBL" id="JAEAOA010000229">
    <property type="protein sequence ID" value="KAK3594811.1"/>
    <property type="molecule type" value="Genomic_DNA"/>
</dbReference>
<proteinExistence type="predicted"/>
<gene>
    <name evidence="2" type="ORF">CHS0354_002849</name>
</gene>
<evidence type="ECO:0000313" key="2">
    <source>
        <dbReference type="EMBL" id="KAK3594811.1"/>
    </source>
</evidence>
<reference evidence="2" key="1">
    <citation type="journal article" date="2021" name="Genome Biol. Evol.">
        <title>A High-Quality Reference Genome for a Parasitic Bivalve with Doubly Uniparental Inheritance (Bivalvia: Unionida).</title>
        <authorList>
            <person name="Smith C.H."/>
        </authorList>
    </citation>
    <scope>NUCLEOTIDE SEQUENCE</scope>
    <source>
        <strain evidence="2">CHS0354</strain>
    </source>
</reference>
<feature type="domain" description="OTU" evidence="1">
    <location>
        <begin position="10"/>
        <end position="123"/>
    </location>
</feature>
<name>A0AAE0VYH8_9BIVA</name>
<comment type="caution">
    <text evidence="2">The sequence shown here is derived from an EMBL/GenBank/DDBJ whole genome shotgun (WGS) entry which is preliminary data.</text>
</comment>
<organism evidence="2 3">
    <name type="scientific">Potamilus streckersoni</name>
    <dbReference type="NCBI Taxonomy" id="2493646"/>
    <lineage>
        <taxon>Eukaryota</taxon>
        <taxon>Metazoa</taxon>
        <taxon>Spiralia</taxon>
        <taxon>Lophotrochozoa</taxon>
        <taxon>Mollusca</taxon>
        <taxon>Bivalvia</taxon>
        <taxon>Autobranchia</taxon>
        <taxon>Heteroconchia</taxon>
        <taxon>Palaeoheterodonta</taxon>
        <taxon>Unionida</taxon>
        <taxon>Unionoidea</taxon>
        <taxon>Unionidae</taxon>
        <taxon>Ambleminae</taxon>
        <taxon>Lampsilini</taxon>
        <taxon>Potamilus</taxon>
    </lineage>
</organism>
<reference evidence="2" key="3">
    <citation type="submission" date="2023-05" db="EMBL/GenBank/DDBJ databases">
        <authorList>
            <person name="Smith C.H."/>
        </authorList>
    </citation>
    <scope>NUCLEOTIDE SEQUENCE</scope>
    <source>
        <strain evidence="2">CHS0354</strain>
        <tissue evidence="2">Mantle</tissue>
    </source>
</reference>
<evidence type="ECO:0000313" key="3">
    <source>
        <dbReference type="Proteomes" id="UP001195483"/>
    </source>
</evidence>